<evidence type="ECO:0000256" key="16">
    <source>
        <dbReference type="HAMAP-Rule" id="MF_00285"/>
    </source>
</evidence>
<dbReference type="Gene3D" id="2.70.150.10">
    <property type="entry name" value="Calcium-transporting ATPase, cytoplasmic transduction domain A"/>
    <property type="match status" value="1"/>
</dbReference>
<evidence type="ECO:0000256" key="15">
    <source>
        <dbReference type="ARBA" id="ARBA00023136"/>
    </source>
</evidence>
<evidence type="ECO:0000256" key="2">
    <source>
        <dbReference type="ARBA" id="ARBA00022448"/>
    </source>
</evidence>
<feature type="binding site" evidence="16">
    <location>
        <position position="422"/>
    </location>
    <ligand>
        <name>ATP</name>
        <dbReference type="ChEBI" id="CHEBI:30616"/>
    </ligand>
</feature>
<keyword evidence="11 16" id="KW-0630">Potassium</keyword>
<feature type="transmembrane region" description="Helical" evidence="16">
    <location>
        <begin position="86"/>
        <end position="104"/>
    </location>
</feature>
<dbReference type="InterPro" id="IPR001757">
    <property type="entry name" value="P_typ_ATPase"/>
</dbReference>
<keyword evidence="14 16" id="KW-0406">Ion transport</keyword>
<evidence type="ECO:0000256" key="8">
    <source>
        <dbReference type="ARBA" id="ARBA00022741"/>
    </source>
</evidence>
<dbReference type="RefSeq" id="WP_191783734.1">
    <property type="nucleotide sequence ID" value="NZ_JACSQV010000010.1"/>
</dbReference>
<organism evidence="19 20">
    <name type="scientific">Cellulomonas avistercoris</name>
    <dbReference type="NCBI Taxonomy" id="2762242"/>
    <lineage>
        <taxon>Bacteria</taxon>
        <taxon>Bacillati</taxon>
        <taxon>Actinomycetota</taxon>
        <taxon>Actinomycetes</taxon>
        <taxon>Micrococcales</taxon>
        <taxon>Cellulomonadaceae</taxon>
        <taxon>Cellulomonas</taxon>
    </lineage>
</organism>
<dbReference type="PANTHER" id="PTHR43743">
    <property type="entry name" value="POTASSIUM-TRANSPORTING ATPASE ATP-BINDING SUBUNIT"/>
    <property type="match status" value="1"/>
</dbReference>
<comment type="caution">
    <text evidence="19">The sequence shown here is derived from an EMBL/GenBank/DDBJ whole genome shotgun (WGS) entry which is preliminary data.</text>
</comment>
<dbReference type="InterPro" id="IPR023298">
    <property type="entry name" value="ATPase_P-typ_TM_dom_sf"/>
</dbReference>
<gene>
    <name evidence="16 19" type="primary">kdpB</name>
    <name evidence="19" type="ORF">H9657_12455</name>
</gene>
<dbReference type="Pfam" id="PF00122">
    <property type="entry name" value="E1-E2_ATPase"/>
    <property type="match status" value="1"/>
</dbReference>
<dbReference type="PRINTS" id="PR00119">
    <property type="entry name" value="CATATPASE"/>
</dbReference>
<evidence type="ECO:0000313" key="20">
    <source>
        <dbReference type="Proteomes" id="UP000604241"/>
    </source>
</evidence>
<accession>A0ABR8QF69</accession>
<dbReference type="SUPFAM" id="SSF81665">
    <property type="entry name" value="Calcium ATPase, transmembrane domain M"/>
    <property type="match status" value="1"/>
</dbReference>
<feature type="transmembrane region" description="Helical" evidence="16">
    <location>
        <begin position="690"/>
        <end position="708"/>
    </location>
</feature>
<feature type="binding site" evidence="16">
    <location>
        <position position="373"/>
    </location>
    <ligand>
        <name>ATP</name>
        <dbReference type="ChEBI" id="CHEBI:30616"/>
    </ligand>
</feature>
<feature type="binding site" evidence="16">
    <location>
        <position position="377"/>
    </location>
    <ligand>
        <name>ATP</name>
        <dbReference type="ChEBI" id="CHEBI:30616"/>
    </ligand>
</feature>
<dbReference type="InterPro" id="IPR059000">
    <property type="entry name" value="ATPase_P-type_domA"/>
</dbReference>
<comment type="catalytic activity">
    <reaction evidence="16">
        <text>K(+)(out) + ATP + H2O = K(+)(in) + ADP + phosphate + H(+)</text>
        <dbReference type="Rhea" id="RHEA:16777"/>
        <dbReference type="ChEBI" id="CHEBI:15377"/>
        <dbReference type="ChEBI" id="CHEBI:15378"/>
        <dbReference type="ChEBI" id="CHEBI:29103"/>
        <dbReference type="ChEBI" id="CHEBI:30616"/>
        <dbReference type="ChEBI" id="CHEBI:43474"/>
        <dbReference type="ChEBI" id="CHEBI:456216"/>
        <dbReference type="EC" id="7.2.2.6"/>
    </reaction>
</comment>
<keyword evidence="2 16" id="KW-0813">Transport</keyword>
<proteinExistence type="inferred from homology"/>
<dbReference type="SUPFAM" id="SSF81653">
    <property type="entry name" value="Calcium ATPase, transduction domain A"/>
    <property type="match status" value="1"/>
</dbReference>
<dbReference type="InterPro" id="IPR044492">
    <property type="entry name" value="P_typ_ATPase_HD_dom"/>
</dbReference>
<feature type="transmembrane region" description="Helical" evidence="16">
    <location>
        <begin position="248"/>
        <end position="268"/>
    </location>
</feature>
<protein>
    <recommendedName>
        <fullName evidence="16">Potassium-transporting ATPase ATP-binding subunit</fullName>
        <ecNumber evidence="16">7.2.2.6</ecNumber>
    </recommendedName>
    <alternativeName>
        <fullName evidence="16">ATP phosphohydrolase [potassium-transporting] B chain</fullName>
    </alternativeName>
    <alternativeName>
        <fullName evidence="16">Potassium-binding and translocating subunit B</fullName>
    </alternativeName>
    <alternativeName>
        <fullName evidence="16">Potassium-translocating ATPase B chain</fullName>
    </alternativeName>
</protein>
<dbReference type="Pfam" id="PF00702">
    <property type="entry name" value="Hydrolase"/>
    <property type="match status" value="1"/>
</dbReference>
<evidence type="ECO:0000256" key="10">
    <source>
        <dbReference type="ARBA" id="ARBA00022842"/>
    </source>
</evidence>
<feature type="active site" description="4-aspartylphosphate intermediate" evidence="16">
    <location>
        <position position="336"/>
    </location>
</feature>
<keyword evidence="8 16" id="KW-0547">Nucleotide-binding</keyword>
<dbReference type="SFLD" id="SFLDS00003">
    <property type="entry name" value="Haloacid_Dehalogenase"/>
    <property type="match status" value="1"/>
</dbReference>
<reference evidence="19 20" key="1">
    <citation type="submission" date="2020-08" db="EMBL/GenBank/DDBJ databases">
        <title>A Genomic Blueprint of the Chicken Gut Microbiome.</title>
        <authorList>
            <person name="Gilroy R."/>
            <person name="Ravi A."/>
            <person name="Getino M."/>
            <person name="Pursley I."/>
            <person name="Horton D.L."/>
            <person name="Alikhan N.-F."/>
            <person name="Baker D."/>
            <person name="Gharbi K."/>
            <person name="Hall N."/>
            <person name="Watson M."/>
            <person name="Adriaenssens E.M."/>
            <person name="Foster-Nyarko E."/>
            <person name="Jarju S."/>
            <person name="Secka A."/>
            <person name="Antonio M."/>
            <person name="Oren A."/>
            <person name="Chaudhuri R."/>
            <person name="La Ragione R.M."/>
            <person name="Hildebrand F."/>
            <person name="Pallen M.J."/>
        </authorList>
    </citation>
    <scope>NUCLEOTIDE SEQUENCE [LARGE SCALE GENOMIC DNA]</scope>
    <source>
        <strain evidence="19 20">Sa3CUA2</strain>
    </source>
</reference>
<feature type="binding site" evidence="16">
    <location>
        <position position="554"/>
    </location>
    <ligand>
        <name>Mg(2+)</name>
        <dbReference type="ChEBI" id="CHEBI:18420"/>
    </ligand>
</feature>
<dbReference type="CDD" id="cd02078">
    <property type="entry name" value="P-type_ATPase_K"/>
    <property type="match status" value="1"/>
</dbReference>
<feature type="transmembrane region" description="Helical" evidence="16">
    <location>
        <begin position="623"/>
        <end position="646"/>
    </location>
</feature>
<keyword evidence="4 16" id="KW-0633">Potassium transport</keyword>
<feature type="domain" description="P-type ATPase A" evidence="18">
    <location>
        <begin position="146"/>
        <end position="237"/>
    </location>
</feature>
<dbReference type="NCBIfam" id="TIGR01497">
    <property type="entry name" value="kdpB"/>
    <property type="match status" value="1"/>
</dbReference>
<dbReference type="SFLD" id="SFLDF00027">
    <property type="entry name" value="p-type_atpase"/>
    <property type="match status" value="1"/>
</dbReference>
<keyword evidence="5 16" id="KW-0597">Phosphoprotein</keyword>
<dbReference type="InterPro" id="IPR006391">
    <property type="entry name" value="P-type_ATPase_bsu_IA"/>
</dbReference>
<evidence type="ECO:0000256" key="9">
    <source>
        <dbReference type="ARBA" id="ARBA00022840"/>
    </source>
</evidence>
<feature type="region of interest" description="Disordered" evidence="17">
    <location>
        <begin position="1"/>
        <end position="21"/>
    </location>
</feature>
<dbReference type="Gene3D" id="3.40.50.1000">
    <property type="entry name" value="HAD superfamily/HAD-like"/>
    <property type="match status" value="1"/>
</dbReference>
<evidence type="ECO:0000256" key="6">
    <source>
        <dbReference type="ARBA" id="ARBA00022692"/>
    </source>
</evidence>
<dbReference type="InterPro" id="IPR023214">
    <property type="entry name" value="HAD_sf"/>
</dbReference>
<feature type="binding site" evidence="16">
    <location>
        <position position="558"/>
    </location>
    <ligand>
        <name>Mg(2+)</name>
        <dbReference type="ChEBI" id="CHEBI:18420"/>
    </ligand>
</feature>
<evidence type="ECO:0000256" key="12">
    <source>
        <dbReference type="ARBA" id="ARBA00022967"/>
    </source>
</evidence>
<dbReference type="Proteomes" id="UP000604241">
    <property type="component" value="Unassembled WGS sequence"/>
</dbReference>
<keyword evidence="9 16" id="KW-0067">ATP-binding</keyword>
<evidence type="ECO:0000256" key="14">
    <source>
        <dbReference type="ARBA" id="ARBA00023065"/>
    </source>
</evidence>
<dbReference type="SFLD" id="SFLDG00002">
    <property type="entry name" value="C1.7:_P-type_atpase_like"/>
    <property type="match status" value="1"/>
</dbReference>
<dbReference type="InterPro" id="IPR036412">
    <property type="entry name" value="HAD-like_sf"/>
</dbReference>
<keyword evidence="6 16" id="KW-0812">Transmembrane</keyword>
<dbReference type="HAMAP" id="MF_00285">
    <property type="entry name" value="KdpB"/>
    <property type="match status" value="1"/>
</dbReference>
<evidence type="ECO:0000256" key="11">
    <source>
        <dbReference type="ARBA" id="ARBA00022958"/>
    </source>
</evidence>
<dbReference type="SUPFAM" id="SSF56784">
    <property type="entry name" value="HAD-like"/>
    <property type="match status" value="1"/>
</dbReference>
<evidence type="ECO:0000256" key="7">
    <source>
        <dbReference type="ARBA" id="ARBA00022723"/>
    </source>
</evidence>
<keyword evidence="3 16" id="KW-1003">Cell membrane</keyword>
<feature type="transmembrane region" description="Helical" evidence="16">
    <location>
        <begin position="48"/>
        <end position="66"/>
    </location>
</feature>
<sequence length="718" mass="73970">MSTTLVRPTAPAASAPAPTPQGAFTWGQVRAALPGAFRKLDPRGMWRNPVMFIVWVGAALTSVLAVVEPFVGGPAQSGGTDVPGSFTAVIAVVLWLTVVFANLAESVAEGRGKAQADSLRRTRTATAAHQVATYDEVGDPDATRARLVEVSSADLRLGDVVVVTAGELVPGDGEIVHGIASVDESAITGESAPVIRESGGDRSAVTGGTRVLSDRIVVRITSQPGETFVDRMIALVEGASRQKTPNEIALSILLASLSIVFVVVALTLNPIASYAAAPVSVAVLVALLVCLIPTTIGALLSAIGIAGMDRLVQHNVLAMSGRAVEAAGDVTTLLLDKTGTITYGNRQAAEFLALGGTPQAELVRAAAVSSLADPTPEGTSIVDLARRDGVDVGQGVPGEVVPFTAQTRMSGLDEPDGTQIRKGAGSAVTAWLEEGGTPLADDLRAEMTAAVEHVAQSGGTPLVVAVRAPGQPGRVLGVVHLKDVVKEGLAQRFAELRAMGIRTVMVTGDNPLTARAIAAEAGVDDFLAEATPEDKLALIRKEQDGGHLVAMTGDGTNDAPALAQADVGMAMNSGTSAAKEAGNMVDLDSDPTKLIDVVRIGKQLLITRGALTTFSIANDVAKYFAIIPAMFMGVFPGLQALNVMGLSSPSSAVLSAIVFNALVIVALIPLALRGVRYRPLDASAILGRNLLVYGVGGVVAPFVGIWLIDLVVRLIPGY</sequence>
<feature type="transmembrane region" description="Helical" evidence="16">
    <location>
        <begin position="274"/>
        <end position="300"/>
    </location>
</feature>
<name>A0ABR8QF69_9CELL</name>
<dbReference type="EC" id="7.2.2.6" evidence="16"/>
<dbReference type="InterPro" id="IPR023299">
    <property type="entry name" value="ATPase_P-typ_cyto_dom_N"/>
</dbReference>
<dbReference type="PANTHER" id="PTHR43743:SF1">
    <property type="entry name" value="POTASSIUM-TRANSPORTING ATPASE ATP-BINDING SUBUNIT"/>
    <property type="match status" value="1"/>
</dbReference>
<keyword evidence="15 16" id="KW-0472">Membrane</keyword>
<evidence type="ECO:0000256" key="1">
    <source>
        <dbReference type="ARBA" id="ARBA00004651"/>
    </source>
</evidence>
<dbReference type="PROSITE" id="PS00154">
    <property type="entry name" value="ATPASE_E1_E2"/>
    <property type="match status" value="1"/>
</dbReference>
<dbReference type="InterPro" id="IPR008250">
    <property type="entry name" value="ATPase_P-typ_transduc_dom_A_sf"/>
</dbReference>
<comment type="subcellular location">
    <subcellularLocation>
        <location evidence="1 16">Cell membrane</location>
        <topology evidence="1 16">Multi-pass membrane protein</topology>
    </subcellularLocation>
</comment>
<evidence type="ECO:0000259" key="18">
    <source>
        <dbReference type="Pfam" id="PF00122"/>
    </source>
</evidence>
<evidence type="ECO:0000313" key="19">
    <source>
        <dbReference type="EMBL" id="MBD7919082.1"/>
    </source>
</evidence>
<comment type="function">
    <text evidence="16">Part of the high-affinity ATP-driven potassium transport (or Kdp) system, which catalyzes the hydrolysis of ATP coupled with the electrogenic transport of potassium into the cytoplasm. This subunit is responsible for energy coupling to the transport system and for the release of the potassium ions to the cytoplasm.</text>
</comment>
<feature type="binding site" evidence="16">
    <location>
        <begin position="403"/>
        <end position="410"/>
    </location>
    <ligand>
        <name>ATP</name>
        <dbReference type="ChEBI" id="CHEBI:30616"/>
    </ligand>
</feature>
<evidence type="ECO:0000256" key="5">
    <source>
        <dbReference type="ARBA" id="ARBA00022553"/>
    </source>
</evidence>
<keyword evidence="12 16" id="KW-1278">Translocase</keyword>
<dbReference type="EMBL" id="JACSQV010000010">
    <property type="protein sequence ID" value="MBD7919082.1"/>
    <property type="molecule type" value="Genomic_DNA"/>
</dbReference>
<evidence type="ECO:0000256" key="3">
    <source>
        <dbReference type="ARBA" id="ARBA00022475"/>
    </source>
</evidence>
<comment type="similarity">
    <text evidence="16">Belongs to the cation transport ATPase (P-type) (TC 3.A.3) family. Type IA subfamily.</text>
</comment>
<dbReference type="InterPro" id="IPR018303">
    <property type="entry name" value="ATPase_P-typ_P_site"/>
</dbReference>
<comment type="subunit">
    <text evidence="16">The system is composed of three essential subunits: KdpA, KdpB and KdpC.</text>
</comment>
<keyword evidence="13 16" id="KW-1133">Transmembrane helix</keyword>
<evidence type="ECO:0000256" key="13">
    <source>
        <dbReference type="ARBA" id="ARBA00022989"/>
    </source>
</evidence>
<dbReference type="Gene3D" id="3.40.1110.10">
    <property type="entry name" value="Calcium-transporting ATPase, cytoplasmic domain N"/>
    <property type="match status" value="1"/>
</dbReference>
<dbReference type="NCBIfam" id="TIGR01494">
    <property type="entry name" value="ATPase_P-type"/>
    <property type="match status" value="2"/>
</dbReference>
<keyword evidence="10 16" id="KW-0460">Magnesium</keyword>
<evidence type="ECO:0000256" key="4">
    <source>
        <dbReference type="ARBA" id="ARBA00022538"/>
    </source>
</evidence>
<keyword evidence="20" id="KW-1185">Reference proteome</keyword>
<feature type="transmembrane region" description="Helical" evidence="16">
    <location>
        <begin position="652"/>
        <end position="670"/>
    </location>
</feature>
<evidence type="ECO:0000256" key="17">
    <source>
        <dbReference type="SAM" id="MobiDB-lite"/>
    </source>
</evidence>
<keyword evidence="7 16" id="KW-0479">Metal-binding</keyword>